<sequence>MSLLSIKNLSVNYGEHAVIKGLDLSIASGEIVALFGPSGSGKSTILKAVTGLLKQTTGDVVLSGKVLNSGTVNLPTEQRNIGLIFQDYALFPHLTVFENITFGIQNVEKKARHKKGDELLALIKMAEYKNSYPHQLSGGQQQRVAIARALATQPDLLLFDEAFSNLDPQFRFELIEEIRDILKSTKTAALFVTHNQNEAFIFCDKIAVLHQGEIAQIDTPSDLFDYPVNEFVTEFIGAGVWLPAVIKSESELQSEWGPLPYKGKTDLSDRVGETIIVYLRPHQIGLNALNESDTSMAGPSFSIASERFVGEFYESTLTWHDQSIKVRTHDSFYNQKVRVRIKQPIKQVYF</sequence>
<dbReference type="SMART" id="SM00382">
    <property type="entry name" value="AAA"/>
    <property type="match status" value="1"/>
</dbReference>
<protein>
    <submittedName>
        <fullName evidence="10">ATP-binding cassette domain-containing protein</fullName>
    </submittedName>
</protein>
<dbReference type="RefSeq" id="WP_155696183.1">
    <property type="nucleotide sequence ID" value="NZ_WOCD01000005.1"/>
</dbReference>
<dbReference type="Gene3D" id="3.40.50.300">
    <property type="entry name" value="P-loop containing nucleotide triphosphate hydrolases"/>
    <property type="match status" value="1"/>
</dbReference>
<dbReference type="InterPro" id="IPR017871">
    <property type="entry name" value="ABC_transporter-like_CS"/>
</dbReference>
<dbReference type="InterPro" id="IPR015853">
    <property type="entry name" value="ABC_transpr_FbpC"/>
</dbReference>
<evidence type="ECO:0000256" key="3">
    <source>
        <dbReference type="ARBA" id="ARBA00022496"/>
    </source>
</evidence>
<reference evidence="10 11" key="1">
    <citation type="submission" date="2019-11" db="EMBL/GenBank/DDBJ databases">
        <title>P. haliotis isolates from Z. marina roots.</title>
        <authorList>
            <person name="Cohen M."/>
            <person name="Jospin G."/>
            <person name="Eisen J.A."/>
            <person name="Coil D.A."/>
        </authorList>
    </citation>
    <scope>NUCLEOTIDE SEQUENCE [LARGE SCALE GENOMIC DNA]</scope>
    <source>
        <strain evidence="10 11">UCD-MCMsp1aY</strain>
    </source>
</reference>
<evidence type="ECO:0000256" key="6">
    <source>
        <dbReference type="ARBA" id="ARBA00023004"/>
    </source>
</evidence>
<dbReference type="SUPFAM" id="SSF52540">
    <property type="entry name" value="P-loop containing nucleoside triphosphate hydrolases"/>
    <property type="match status" value="1"/>
</dbReference>
<keyword evidence="11" id="KW-1185">Reference proteome</keyword>
<dbReference type="GO" id="GO:0015408">
    <property type="term" value="F:ABC-type ferric iron transporter activity"/>
    <property type="evidence" value="ECO:0007669"/>
    <property type="project" value="InterPro"/>
</dbReference>
<keyword evidence="3" id="KW-0410">Iron transport</keyword>
<feature type="domain" description="ABC transporter" evidence="9">
    <location>
        <begin position="4"/>
        <end position="236"/>
    </location>
</feature>
<dbReference type="GO" id="GO:0016020">
    <property type="term" value="C:membrane"/>
    <property type="evidence" value="ECO:0007669"/>
    <property type="project" value="InterPro"/>
</dbReference>
<dbReference type="InterPro" id="IPR027417">
    <property type="entry name" value="P-loop_NTPase"/>
</dbReference>
<dbReference type="PANTHER" id="PTHR42781:SF4">
    <property type="entry name" value="SPERMIDINE_PUTRESCINE IMPORT ATP-BINDING PROTEIN POTA"/>
    <property type="match status" value="1"/>
</dbReference>
<organism evidence="10 11">
    <name type="scientific">Psychrosphaera haliotis</name>
    <dbReference type="NCBI Taxonomy" id="555083"/>
    <lineage>
        <taxon>Bacteria</taxon>
        <taxon>Pseudomonadati</taxon>
        <taxon>Pseudomonadota</taxon>
        <taxon>Gammaproteobacteria</taxon>
        <taxon>Alteromonadales</taxon>
        <taxon>Pseudoalteromonadaceae</taxon>
        <taxon>Psychrosphaera</taxon>
    </lineage>
</organism>
<evidence type="ECO:0000256" key="2">
    <source>
        <dbReference type="ARBA" id="ARBA00022475"/>
    </source>
</evidence>
<dbReference type="Proteomes" id="UP000439994">
    <property type="component" value="Unassembled WGS sequence"/>
</dbReference>
<keyword evidence="7" id="KW-0406">Ion transport</keyword>
<dbReference type="InterPro" id="IPR050093">
    <property type="entry name" value="ABC_SmlMolc_Importer"/>
</dbReference>
<evidence type="ECO:0000256" key="8">
    <source>
        <dbReference type="ARBA" id="ARBA00023136"/>
    </source>
</evidence>
<proteinExistence type="predicted"/>
<dbReference type="OrthoDB" id="9802264at2"/>
<dbReference type="GO" id="GO:0015697">
    <property type="term" value="P:quaternary ammonium group transport"/>
    <property type="evidence" value="ECO:0007669"/>
    <property type="project" value="UniProtKB-ARBA"/>
</dbReference>
<dbReference type="Pfam" id="PF00005">
    <property type="entry name" value="ABC_tran"/>
    <property type="match status" value="1"/>
</dbReference>
<dbReference type="CDD" id="cd03259">
    <property type="entry name" value="ABC_Carb_Solutes_like"/>
    <property type="match status" value="1"/>
</dbReference>
<keyword evidence="1" id="KW-0813">Transport</keyword>
<dbReference type="FunFam" id="3.40.50.300:FF:000425">
    <property type="entry name" value="Probable ABC transporter, ATP-binding subunit"/>
    <property type="match status" value="1"/>
</dbReference>
<evidence type="ECO:0000259" key="9">
    <source>
        <dbReference type="PROSITE" id="PS50893"/>
    </source>
</evidence>
<evidence type="ECO:0000256" key="7">
    <source>
        <dbReference type="ARBA" id="ARBA00023065"/>
    </source>
</evidence>
<dbReference type="PROSITE" id="PS50893">
    <property type="entry name" value="ABC_TRANSPORTER_2"/>
    <property type="match status" value="1"/>
</dbReference>
<dbReference type="PANTHER" id="PTHR42781">
    <property type="entry name" value="SPERMIDINE/PUTRESCINE IMPORT ATP-BINDING PROTEIN POTA"/>
    <property type="match status" value="1"/>
</dbReference>
<keyword evidence="6" id="KW-0408">Iron</keyword>
<dbReference type="GO" id="GO:0005524">
    <property type="term" value="F:ATP binding"/>
    <property type="evidence" value="ECO:0007669"/>
    <property type="project" value="UniProtKB-KW"/>
</dbReference>
<dbReference type="AlphaFoldDB" id="A0A6N8FE83"/>
<keyword evidence="2" id="KW-1003">Cell membrane</keyword>
<dbReference type="InterPro" id="IPR003593">
    <property type="entry name" value="AAA+_ATPase"/>
</dbReference>
<dbReference type="InterPro" id="IPR003439">
    <property type="entry name" value="ABC_transporter-like_ATP-bd"/>
</dbReference>
<dbReference type="EMBL" id="WOCD01000005">
    <property type="protein sequence ID" value="MUH72982.1"/>
    <property type="molecule type" value="Genomic_DNA"/>
</dbReference>
<keyword evidence="5 10" id="KW-0067">ATP-binding</keyword>
<name>A0A6N8FE83_9GAMM</name>
<dbReference type="PROSITE" id="PS00211">
    <property type="entry name" value="ABC_TRANSPORTER_1"/>
    <property type="match status" value="1"/>
</dbReference>
<evidence type="ECO:0000256" key="1">
    <source>
        <dbReference type="ARBA" id="ARBA00022448"/>
    </source>
</evidence>
<dbReference type="GO" id="GO:0016887">
    <property type="term" value="F:ATP hydrolysis activity"/>
    <property type="evidence" value="ECO:0007669"/>
    <property type="project" value="InterPro"/>
</dbReference>
<accession>A0A6N8FE83</accession>
<gene>
    <name evidence="10" type="ORF">GNP35_11105</name>
</gene>
<keyword evidence="4" id="KW-0547">Nucleotide-binding</keyword>
<evidence type="ECO:0000256" key="5">
    <source>
        <dbReference type="ARBA" id="ARBA00022840"/>
    </source>
</evidence>
<comment type="caution">
    <text evidence="10">The sequence shown here is derived from an EMBL/GenBank/DDBJ whole genome shotgun (WGS) entry which is preliminary data.</text>
</comment>
<evidence type="ECO:0000313" key="11">
    <source>
        <dbReference type="Proteomes" id="UP000439994"/>
    </source>
</evidence>
<evidence type="ECO:0000256" key="4">
    <source>
        <dbReference type="ARBA" id="ARBA00022741"/>
    </source>
</evidence>
<evidence type="ECO:0000313" key="10">
    <source>
        <dbReference type="EMBL" id="MUH72982.1"/>
    </source>
</evidence>
<keyword evidence="8" id="KW-0472">Membrane</keyword>